<dbReference type="RefSeq" id="WP_078817585.1">
    <property type="nucleotide sequence ID" value="NZ_FUYJ01000003.1"/>
</dbReference>
<evidence type="ECO:0000313" key="3">
    <source>
        <dbReference type="Proteomes" id="UP000190042"/>
    </source>
</evidence>
<evidence type="ECO:0000256" key="1">
    <source>
        <dbReference type="SAM" id="Phobius"/>
    </source>
</evidence>
<feature type="transmembrane region" description="Helical" evidence="1">
    <location>
        <begin position="70"/>
        <end position="89"/>
    </location>
</feature>
<dbReference type="Pfam" id="PF06177">
    <property type="entry name" value="QueT"/>
    <property type="match status" value="1"/>
</dbReference>
<evidence type="ECO:0000313" key="2">
    <source>
        <dbReference type="EMBL" id="SKA98566.1"/>
    </source>
</evidence>
<feature type="transmembrane region" description="Helical" evidence="1">
    <location>
        <begin position="6"/>
        <end position="28"/>
    </location>
</feature>
<feature type="transmembrane region" description="Helical" evidence="1">
    <location>
        <begin position="96"/>
        <end position="116"/>
    </location>
</feature>
<keyword evidence="1" id="KW-0812">Transmembrane</keyword>
<reference evidence="3" key="1">
    <citation type="submission" date="2017-02" db="EMBL/GenBank/DDBJ databases">
        <authorList>
            <person name="Varghese N."/>
            <person name="Submissions S."/>
        </authorList>
    </citation>
    <scope>NUCLEOTIDE SEQUENCE [LARGE SCALE GENOMIC DNA]</scope>
    <source>
        <strain evidence="3">DSM 23966</strain>
    </source>
</reference>
<keyword evidence="1" id="KW-0472">Membrane</keyword>
<dbReference type="PIRSF" id="PIRSF031501">
    <property type="entry name" value="QueT"/>
    <property type="match status" value="1"/>
</dbReference>
<sequence length="161" mass="17930">MNVKTLAISGIIAALYTAVTLAILPFGFTNVQFRVSEIFNHLVVFNPRYIFGVVVGVFVSNLLLSELGPIDLVFGVGQSVLALSLTILFSRFTTNLLARMIFNTFIFTTTMFLIAWELNIVLHLPFLLTWLYVAIGECAVMIIGIPIMQALNKRLQFGKLI</sequence>
<accession>A0A1T4Y9Y2</accession>
<organism evidence="2 3">
    <name type="scientific">Sporosarcina newyorkensis</name>
    <dbReference type="NCBI Taxonomy" id="759851"/>
    <lineage>
        <taxon>Bacteria</taxon>
        <taxon>Bacillati</taxon>
        <taxon>Bacillota</taxon>
        <taxon>Bacilli</taxon>
        <taxon>Bacillales</taxon>
        <taxon>Caryophanaceae</taxon>
        <taxon>Sporosarcina</taxon>
    </lineage>
</organism>
<keyword evidence="1" id="KW-1133">Transmembrane helix</keyword>
<dbReference type="Proteomes" id="UP000190042">
    <property type="component" value="Unassembled WGS sequence"/>
</dbReference>
<dbReference type="AlphaFoldDB" id="A0A1T4Y9Y2"/>
<name>A0A1T4Y9Y2_9BACL</name>
<proteinExistence type="predicted"/>
<protein>
    <submittedName>
        <fullName evidence="2">Uncharacterized membrane protein</fullName>
    </submittedName>
</protein>
<feature type="transmembrane region" description="Helical" evidence="1">
    <location>
        <begin position="49"/>
        <end position="64"/>
    </location>
</feature>
<dbReference type="InterPro" id="IPR010387">
    <property type="entry name" value="QueT"/>
</dbReference>
<feature type="transmembrane region" description="Helical" evidence="1">
    <location>
        <begin position="128"/>
        <end position="151"/>
    </location>
</feature>
<keyword evidence="3" id="KW-1185">Reference proteome</keyword>
<gene>
    <name evidence="2" type="ORF">SAMN04244570_2115</name>
</gene>
<dbReference type="EMBL" id="FUYJ01000003">
    <property type="protein sequence ID" value="SKA98566.1"/>
    <property type="molecule type" value="Genomic_DNA"/>
</dbReference>
<dbReference type="PANTHER" id="PTHR40044">
    <property type="entry name" value="INTEGRAL MEMBRANE PROTEIN-RELATED"/>
    <property type="match status" value="1"/>
</dbReference>
<dbReference type="PANTHER" id="PTHR40044:SF1">
    <property type="entry name" value="INTEGRAL MEMBRANE PROTEIN"/>
    <property type="match status" value="1"/>
</dbReference>